<evidence type="ECO:0000313" key="2">
    <source>
        <dbReference type="EMBL" id="KAK5064164.1"/>
    </source>
</evidence>
<sequence>RNALRAELRASGFDKLAGGTLRTCKEKFYGAVHDGLRTWVAAAEADGWATAAVRLGSDGRSPRRHKSPGKGGVEGPPRLELAVEALREEAGAGVVGEWI</sequence>
<protein>
    <submittedName>
        <fullName evidence="2">Uncharacterized protein</fullName>
    </submittedName>
</protein>
<evidence type="ECO:0000313" key="3">
    <source>
        <dbReference type="Proteomes" id="UP001357485"/>
    </source>
</evidence>
<organism evidence="2 3">
    <name type="scientific">Cryomyces antarcticus</name>
    <dbReference type="NCBI Taxonomy" id="329879"/>
    <lineage>
        <taxon>Eukaryota</taxon>
        <taxon>Fungi</taxon>
        <taxon>Dikarya</taxon>
        <taxon>Ascomycota</taxon>
        <taxon>Pezizomycotina</taxon>
        <taxon>Dothideomycetes</taxon>
        <taxon>Dothideomycetes incertae sedis</taxon>
        <taxon>Cryomyces</taxon>
    </lineage>
</organism>
<name>A0ABR0JHM2_9PEZI</name>
<gene>
    <name evidence="2" type="ORF">LTR16_010187</name>
</gene>
<keyword evidence="3" id="KW-1185">Reference proteome</keyword>
<accession>A0ABR0JHM2</accession>
<dbReference type="EMBL" id="JAVRRA010027453">
    <property type="protein sequence ID" value="KAK5064164.1"/>
    <property type="molecule type" value="Genomic_DNA"/>
</dbReference>
<evidence type="ECO:0000256" key="1">
    <source>
        <dbReference type="SAM" id="MobiDB-lite"/>
    </source>
</evidence>
<feature type="non-terminal residue" evidence="2">
    <location>
        <position position="1"/>
    </location>
</feature>
<reference evidence="2 3" key="1">
    <citation type="submission" date="2023-08" db="EMBL/GenBank/DDBJ databases">
        <title>Black Yeasts Isolated from many extreme environments.</title>
        <authorList>
            <person name="Coleine C."/>
            <person name="Stajich J.E."/>
            <person name="Selbmann L."/>
        </authorList>
    </citation>
    <scope>NUCLEOTIDE SEQUENCE [LARGE SCALE GENOMIC DNA]</scope>
    <source>
        <strain evidence="2 3">CCFEE 536</strain>
    </source>
</reference>
<feature type="region of interest" description="Disordered" evidence="1">
    <location>
        <begin position="54"/>
        <end position="77"/>
    </location>
</feature>
<dbReference type="Proteomes" id="UP001357485">
    <property type="component" value="Unassembled WGS sequence"/>
</dbReference>
<proteinExistence type="predicted"/>
<comment type="caution">
    <text evidence="2">The sequence shown here is derived from an EMBL/GenBank/DDBJ whole genome shotgun (WGS) entry which is preliminary data.</text>
</comment>